<dbReference type="EMBL" id="JAHQIW010007044">
    <property type="protein sequence ID" value="KAJ1371797.1"/>
    <property type="molecule type" value="Genomic_DNA"/>
</dbReference>
<name>A0AAD5WIR0_PARTN</name>
<protein>
    <submittedName>
        <fullName evidence="1">Uncharacterized protein</fullName>
    </submittedName>
</protein>
<evidence type="ECO:0000313" key="1">
    <source>
        <dbReference type="EMBL" id="KAJ1371797.1"/>
    </source>
</evidence>
<reference evidence="1" key="1">
    <citation type="submission" date="2021-06" db="EMBL/GenBank/DDBJ databases">
        <title>Parelaphostrongylus tenuis whole genome reference sequence.</title>
        <authorList>
            <person name="Garwood T.J."/>
            <person name="Larsen P.A."/>
            <person name="Fountain-Jones N.M."/>
            <person name="Garbe J.R."/>
            <person name="Macchietto M.G."/>
            <person name="Kania S.A."/>
            <person name="Gerhold R.W."/>
            <person name="Richards J.E."/>
            <person name="Wolf T.M."/>
        </authorList>
    </citation>
    <scope>NUCLEOTIDE SEQUENCE</scope>
    <source>
        <strain evidence="1">MNPRO001-30</strain>
        <tissue evidence="1">Meninges</tissue>
    </source>
</reference>
<evidence type="ECO:0000313" key="2">
    <source>
        <dbReference type="Proteomes" id="UP001196413"/>
    </source>
</evidence>
<organism evidence="1 2">
    <name type="scientific">Parelaphostrongylus tenuis</name>
    <name type="common">Meningeal worm</name>
    <dbReference type="NCBI Taxonomy" id="148309"/>
    <lineage>
        <taxon>Eukaryota</taxon>
        <taxon>Metazoa</taxon>
        <taxon>Ecdysozoa</taxon>
        <taxon>Nematoda</taxon>
        <taxon>Chromadorea</taxon>
        <taxon>Rhabditida</taxon>
        <taxon>Rhabditina</taxon>
        <taxon>Rhabditomorpha</taxon>
        <taxon>Strongyloidea</taxon>
        <taxon>Metastrongylidae</taxon>
        <taxon>Parelaphostrongylus</taxon>
    </lineage>
</organism>
<dbReference type="AlphaFoldDB" id="A0AAD5WIR0"/>
<comment type="caution">
    <text evidence="1">The sequence shown here is derived from an EMBL/GenBank/DDBJ whole genome shotgun (WGS) entry which is preliminary data.</text>
</comment>
<proteinExistence type="predicted"/>
<keyword evidence="2" id="KW-1185">Reference proteome</keyword>
<accession>A0AAD5WIR0</accession>
<sequence length="123" mass="13992">MKEVPEERRTTVIVEAARCQPSLQYSPRSSNANMVVETNVIAQGSYIKMDLHKVQLRAVKIGAVLCGIRPITPQHSPPIYKECHKKQLSLATLGISRTYVQPVFHDIREDDEIIEPARRRIKC</sequence>
<gene>
    <name evidence="1" type="ORF">KIN20_033808</name>
</gene>
<dbReference type="Proteomes" id="UP001196413">
    <property type="component" value="Unassembled WGS sequence"/>
</dbReference>